<dbReference type="AlphaFoldDB" id="A0A2V4ACF0"/>
<keyword evidence="2" id="KW-1133">Transmembrane helix</keyword>
<dbReference type="OrthoDB" id="3673454at2"/>
<organism evidence="3 4">
    <name type="scientific">Prauserella muralis</name>
    <dbReference type="NCBI Taxonomy" id="588067"/>
    <lineage>
        <taxon>Bacteria</taxon>
        <taxon>Bacillati</taxon>
        <taxon>Actinomycetota</taxon>
        <taxon>Actinomycetes</taxon>
        <taxon>Pseudonocardiales</taxon>
        <taxon>Pseudonocardiaceae</taxon>
        <taxon>Prauserella</taxon>
    </lineage>
</organism>
<keyword evidence="2" id="KW-0472">Membrane</keyword>
<evidence type="ECO:0000313" key="4">
    <source>
        <dbReference type="Proteomes" id="UP000249915"/>
    </source>
</evidence>
<keyword evidence="3" id="KW-0614">Plasmid</keyword>
<reference evidence="3 4" key="1">
    <citation type="submission" date="2016-07" db="EMBL/GenBank/DDBJ databases">
        <title>Draft genome sequence of Prauserella muralis DSM 45305, isolated from a mould-covered wall in an indoor environment.</title>
        <authorList>
            <person name="Ruckert C."/>
            <person name="Albersmeier A."/>
            <person name="Jiang C.-L."/>
            <person name="Jiang Y."/>
            <person name="Kalinowski J."/>
            <person name="Schneider O."/>
            <person name="Winkler A."/>
            <person name="Zotchev S.B."/>
        </authorList>
    </citation>
    <scope>NUCLEOTIDE SEQUENCE [LARGE SCALE GENOMIC DNA]</scope>
    <source>
        <strain evidence="3 4">DSM 45305</strain>
        <plasmid evidence="4">ppmurdsm45305</plasmid>
    </source>
</reference>
<feature type="transmembrane region" description="Helical" evidence="2">
    <location>
        <begin position="183"/>
        <end position="206"/>
    </location>
</feature>
<comment type="caution">
    <text evidence="3">The sequence shown here is derived from an EMBL/GenBank/DDBJ whole genome shotgun (WGS) entry which is preliminary data.</text>
</comment>
<sequence length="347" mass="38363">MTVTDERPRNGHTVEDSAVPRTPLDVEAGPQDLVAAETPRAAAESEESEVVRQLRQRVADRRTANELAREYVELSEDPVLHEVPSPEEEKKDTKVAEHVRGKQRKERKRSGVAEVRRTRRNRRWDFWDERATRARDRILDPARAIGADYRKLVASSWAAFVLIAGGVAYMAKNVHDGLVGVHGSWTAYLVEPLASVLLAISMVAQFTARKRGITINRGFYWFDGSLALASVLLNVVPSGIRYGWQSTDLLAHLLVPALVVTAVIAWHLASNLYGQAIAQSKNAPIVIFRDDETTAEHLALLRRATANGQLPVEPSVTQVIKCLRSQLPNGIGHAAARRVAGIYLGGR</sequence>
<dbReference type="RefSeq" id="WP_112278805.1">
    <property type="nucleotide sequence ID" value="NZ_CM009984.1"/>
</dbReference>
<feature type="region of interest" description="Disordered" evidence="1">
    <location>
        <begin position="77"/>
        <end position="113"/>
    </location>
</feature>
<feature type="compositionally biased region" description="Basic and acidic residues" evidence="1">
    <location>
        <begin position="1"/>
        <end position="15"/>
    </location>
</feature>
<name>A0A2V4ACF0_9PSEU</name>
<evidence type="ECO:0000256" key="2">
    <source>
        <dbReference type="SAM" id="Phobius"/>
    </source>
</evidence>
<feature type="transmembrane region" description="Helical" evidence="2">
    <location>
        <begin position="218"/>
        <end position="237"/>
    </location>
</feature>
<feature type="transmembrane region" description="Helical" evidence="2">
    <location>
        <begin position="152"/>
        <end position="171"/>
    </location>
</feature>
<protein>
    <submittedName>
        <fullName evidence="3">Uncharacterized protein</fullName>
    </submittedName>
</protein>
<gene>
    <name evidence="3" type="ORF">BAY60_35805</name>
</gene>
<evidence type="ECO:0000256" key="1">
    <source>
        <dbReference type="SAM" id="MobiDB-lite"/>
    </source>
</evidence>
<dbReference type="EMBL" id="MASW01000024">
    <property type="protein sequence ID" value="PXY16565.1"/>
    <property type="molecule type" value="Genomic_DNA"/>
</dbReference>
<feature type="region of interest" description="Disordered" evidence="1">
    <location>
        <begin position="1"/>
        <end position="32"/>
    </location>
</feature>
<evidence type="ECO:0000313" key="3">
    <source>
        <dbReference type="EMBL" id="PXY16565.1"/>
    </source>
</evidence>
<feature type="compositionally biased region" description="Basic and acidic residues" evidence="1">
    <location>
        <begin position="87"/>
        <end position="100"/>
    </location>
</feature>
<dbReference type="Proteomes" id="UP000249915">
    <property type="component" value="Plasmid pPmurDSM45305"/>
</dbReference>
<feature type="transmembrane region" description="Helical" evidence="2">
    <location>
        <begin position="249"/>
        <end position="269"/>
    </location>
</feature>
<keyword evidence="2" id="KW-0812">Transmembrane</keyword>
<keyword evidence="4" id="KW-1185">Reference proteome</keyword>
<accession>A0A2V4ACF0</accession>
<geneLocation type="plasmid" evidence="4">
    <name>ppmurdsm45305</name>
</geneLocation>
<proteinExistence type="predicted"/>